<comment type="catalytic activity">
    <reaction evidence="8">
        <text>a 1,2-diacyl-sn-glycero-3-phospho-L-serine(in) = a 1,2-diacyl-sn-glycero-3-phospho-L-serine(out)</text>
        <dbReference type="Rhea" id="RHEA:38663"/>
        <dbReference type="ChEBI" id="CHEBI:57262"/>
    </reaction>
</comment>
<dbReference type="GO" id="GO:0061908">
    <property type="term" value="C:phagophore"/>
    <property type="evidence" value="ECO:0007669"/>
    <property type="project" value="TreeGrafter"/>
</dbReference>
<evidence type="ECO:0000256" key="1">
    <source>
        <dbReference type="ARBA" id="ARBA00004406"/>
    </source>
</evidence>
<dbReference type="RefSeq" id="XP_025734111.1">
    <property type="nucleotide sequence ID" value="XM_025878326.1"/>
</dbReference>
<dbReference type="GO" id="GO:0000422">
    <property type="term" value="P:autophagy of mitochondrion"/>
    <property type="evidence" value="ECO:0007669"/>
    <property type="project" value="TreeGrafter"/>
</dbReference>
<reference key="1">
    <citation type="submission" date="2019-01" db="UniProtKB">
        <authorList>
            <consortium name="RefSeq"/>
        </authorList>
    </citation>
    <scope>IDENTIFICATION</scope>
</reference>
<sequence length="1928" mass="211934">MSRWLWPWSNCVKERVCRYLLHHYLGHFFQEHLSLDQLSLDLYKGSVALRDIHLEIWSVNEVLESIESPLELVEGFVGSIEVAVPWAALLTDHCTVHVSGLQLTLQPRRGPGPGAADSQSWASCMTTSLQLAQECLRDGLPEPSEPPQPLEGLEMFAQTIETVLRRIKVTFLDTVVRVEHSPGDGEHGVAVEVHVQRLEYCDEAVRDPSQAPPVDVHQPPAFLHKLLQLAGVRLHFEELPPQEDPPKPPLQIGSCSGYMELTVKLKQNEAFPGPKLEVAGQLGSLHLLLTPQQLQQLQELLSAMSLADPDDLVDKLNKSRPLGAEDLWLIEQDLNQQLQAGAVAEPLSPEPLTNPLVNLDNTDLFFSMAGLTSSVASALSELSLSDVDLGPSVHSDMAPCRLSAHAHPAGKTAPTPLPDTLRPDSLVKMTLGGMTLTLLQTSAPSSGPPDLTTHFFAEFDATKDAPFGSRDFHHLRPRFQRACPCSHVRLTGTAVQLSWELRTGRGRRTTSTQVHFGQLEVLECLWPRDTSEAEYTEILSFPSTLSSQASARPCAHLRHTQTLRRMSKSRPRRPAAYHCHSELALDLADFQADVELGALDRLAALLHLATIPPPEPPAGLLTEPAPAAEQQTVVRLSAPRATLQLRFPIADLRPERDPWAGRAVRAEQLRLELSEPQFRSELNSGPGPPGPTRLELTCSDLHGTYEDGEKPPIPCLRVSKALDPKSPGRKYFLPQVVVTLRPQLSSAQWEVAPEKGELLELSAESPCELREPEPSPFSSKRTMYETEEMVIPGDPEEMRTFQSRALALSRCSLEVLLPSAHIFLPSKEVYESLYNRINNDLLMWEPADLLPTPDPAAHPAGFPGPSGFWHDNFKMCKSAFKLDSDSDDEDAHFFSVGASGAPQPPAPEPPSPRSQSTFSTLVTVLKGRITALCETKDEVGRRLETSHGELVLDVEQGTIFSVSQYRGQPGLGYFCLEAEKAKLYHRAVVDDHLLPSRLELPNFAPPAQLAPTIYPSEEGVTERGASGPKGQGRGPHMLSTAVRIHLDPHKNVKEFLVTLRLHRATLRHFMALPEQSWHSQLLEFLDVLDDPVLGYLPPTVITVLHTHLFSCAVDYRPLYLPVRVLVTAETFTLSSNIIMDTSTFLLRFILDDSALYLSDKCEVETPDLQRDYVCVLDVDLLELVIKTWKGSTEGKLSQPLFELRCSNNVVHVHSCADSCALLVNLLQYVTSEGDLHPPPRAPSPTEIAGQKLSESPASLPSCPPVETALINQRDLADALLDTERSLRELTQPSGGPPAQASPVSVYLFPGERSGAQPHSPPVVPPAGSLGSCSEAKEDEKEEGDGDTLDSDEFCILDAPGLGIPPRDGEPVVTQLHPGPIVVQDGYFSRPLGSTDLLRAPAHFPVPSSRVVLREVSLVWHLYGGRDFGPHPGPRARGSFMGPRGSPSRCSGPNRPQNSWRTQGGTGRQHHVLMEIQLSKVSFQHEVYPVEPATGPAAPSQELEERPLSRQVFIVQELEVRDRLASSQINKFLYLHTSERMPRRAHSNMLTIKALHVAPTTNLGGPECCLRVSLMPLRLNVDQDALLFLKDFFTSLVASINPMVSAETSAEARPETRVQPGSLQEGRPEDAEMTGSQEAVGGGPSSSAEQQPIYFREFRFTSEVPIWLDYHGKHVTMDQVGTFAGLLIGLAQLNCSELKLKRLCCRHGLLGVDKVLGYALNEWLQDIRKNQLPGLLGGVGPMHSVVQLFQGFRDLLWLPIEQYRRDGRLMRGLQRGAASFGSSTASAALELSNRLVQAIQATAETVYDILSPAAPIARSLQDKRSVRRLRKGHQPADLREGVAKAYDTVREGILDTAQTICDVASRGHEQKGLTGAVGGVIRQLPPTVVKPLILATEATSSLLGGMRNQILPDAHKDHALKWRSDEGQD</sequence>
<keyword evidence="5" id="KW-0256">Endoplasmic reticulum</keyword>
<evidence type="ECO:0000256" key="8">
    <source>
        <dbReference type="ARBA" id="ARBA00024479"/>
    </source>
</evidence>
<dbReference type="GO" id="GO:0005789">
    <property type="term" value="C:endoplasmic reticulum membrane"/>
    <property type="evidence" value="ECO:0007669"/>
    <property type="project" value="UniProtKB-SubCell"/>
</dbReference>
<feature type="region of interest" description="Disordered" evidence="10">
    <location>
        <begin position="1606"/>
        <end position="1647"/>
    </location>
</feature>
<name>A0A3Q7R1E0_CALUR</name>
<evidence type="ECO:0000256" key="10">
    <source>
        <dbReference type="SAM" id="MobiDB-lite"/>
    </source>
</evidence>
<comment type="catalytic activity">
    <reaction evidence="9">
        <text>a 1,2-diacyl-sn-glycero-3-phosphoethanolamine(in) = a 1,2-diacyl-sn-glycero-3-phosphoethanolamine(out)</text>
        <dbReference type="Rhea" id="RHEA:38895"/>
        <dbReference type="ChEBI" id="CHEBI:64612"/>
    </reaction>
</comment>
<dbReference type="GO" id="GO:0034727">
    <property type="term" value="P:piecemeal microautophagy of the nucleus"/>
    <property type="evidence" value="ECO:0007669"/>
    <property type="project" value="TreeGrafter"/>
</dbReference>
<protein>
    <submittedName>
        <fullName evidence="12">Autophagy-related protein 2 homolog A isoform X2</fullName>
    </submittedName>
</protein>
<dbReference type="GO" id="GO:0043495">
    <property type="term" value="F:protein-membrane adaptor activity"/>
    <property type="evidence" value="ECO:0007669"/>
    <property type="project" value="TreeGrafter"/>
</dbReference>
<reference evidence="12" key="2">
    <citation type="submission" date="2025-08" db="UniProtKB">
        <authorList>
            <consortium name="RefSeq"/>
        </authorList>
    </citation>
    <scope>IDENTIFICATION</scope>
    <source>
        <tissue evidence="12">Blood</tissue>
    </source>
</reference>
<feature type="region of interest" description="Disordered" evidence="10">
    <location>
        <begin position="1438"/>
        <end position="1464"/>
    </location>
</feature>
<evidence type="ECO:0000256" key="5">
    <source>
        <dbReference type="ARBA" id="ARBA00022824"/>
    </source>
</evidence>
<organism evidence="11 12">
    <name type="scientific">Callorhinus ursinus</name>
    <name type="common">Northern fur seal</name>
    <dbReference type="NCBI Taxonomy" id="34884"/>
    <lineage>
        <taxon>Eukaryota</taxon>
        <taxon>Metazoa</taxon>
        <taxon>Chordata</taxon>
        <taxon>Craniata</taxon>
        <taxon>Vertebrata</taxon>
        <taxon>Euteleostomi</taxon>
        <taxon>Mammalia</taxon>
        <taxon>Eutheria</taxon>
        <taxon>Laurasiatheria</taxon>
        <taxon>Carnivora</taxon>
        <taxon>Caniformia</taxon>
        <taxon>Pinnipedia</taxon>
        <taxon>Otariidae</taxon>
        <taxon>Callorhinus</taxon>
    </lineage>
</organism>
<dbReference type="GeneID" id="112829026"/>
<dbReference type="GO" id="GO:0000045">
    <property type="term" value="P:autophagosome assembly"/>
    <property type="evidence" value="ECO:0007669"/>
    <property type="project" value="TreeGrafter"/>
</dbReference>
<feature type="compositionally biased region" description="Pro residues" evidence="10">
    <location>
        <begin position="902"/>
        <end position="912"/>
    </location>
</feature>
<evidence type="ECO:0000313" key="12">
    <source>
        <dbReference type="RefSeq" id="XP_025734111.1"/>
    </source>
</evidence>
<evidence type="ECO:0000256" key="4">
    <source>
        <dbReference type="ARBA" id="ARBA00022448"/>
    </source>
</evidence>
<feature type="region of interest" description="Disordered" evidence="10">
    <location>
        <begin position="1288"/>
        <end position="1349"/>
    </location>
</feature>
<dbReference type="GO" id="GO:0006869">
    <property type="term" value="P:lipid transport"/>
    <property type="evidence" value="ECO:0007669"/>
    <property type="project" value="UniProtKB-KW"/>
</dbReference>
<dbReference type="CTD" id="23130"/>
<feature type="compositionally biased region" description="Polar residues" evidence="10">
    <location>
        <begin position="1447"/>
        <end position="1462"/>
    </location>
</feature>
<evidence type="ECO:0000256" key="7">
    <source>
        <dbReference type="ARBA" id="ARBA00023136"/>
    </source>
</evidence>
<evidence type="ECO:0000256" key="6">
    <source>
        <dbReference type="ARBA" id="ARBA00023055"/>
    </source>
</evidence>
<feature type="compositionally biased region" description="Acidic residues" evidence="10">
    <location>
        <begin position="1339"/>
        <end position="1349"/>
    </location>
</feature>
<comment type="subcellular location">
    <subcellularLocation>
        <location evidence="1">Endoplasmic reticulum membrane</location>
        <topology evidence="1">Peripheral membrane protein</topology>
    </subcellularLocation>
    <subcellularLocation>
        <location evidence="2">Preautophagosomal structure membrane</location>
        <topology evidence="2">Peripheral membrane protein</topology>
    </subcellularLocation>
</comment>
<accession>A0A3Q7R1E0</accession>
<keyword evidence="7" id="KW-0472">Membrane</keyword>
<dbReference type="Pfam" id="PF13329">
    <property type="entry name" value="ATG2_CAD"/>
    <property type="match status" value="3"/>
</dbReference>
<evidence type="ECO:0000256" key="2">
    <source>
        <dbReference type="ARBA" id="ARBA00004623"/>
    </source>
</evidence>
<dbReference type="PANTHER" id="PTHR13190:SF21">
    <property type="entry name" value="AUTOPHAGY-RELATED PROTEIN 2 HOMOLOG A"/>
    <property type="match status" value="1"/>
</dbReference>
<evidence type="ECO:0000256" key="3">
    <source>
        <dbReference type="ARBA" id="ARBA00009714"/>
    </source>
</evidence>
<dbReference type="PANTHER" id="PTHR13190">
    <property type="entry name" value="AUTOPHAGY-RELATED 2, ISOFORM A"/>
    <property type="match status" value="1"/>
</dbReference>
<dbReference type="GO" id="GO:0034045">
    <property type="term" value="C:phagophore assembly site membrane"/>
    <property type="evidence" value="ECO:0007669"/>
    <property type="project" value="UniProtKB-SubCell"/>
</dbReference>
<dbReference type="GO" id="GO:0061709">
    <property type="term" value="P:reticulophagy"/>
    <property type="evidence" value="ECO:0007669"/>
    <property type="project" value="TreeGrafter"/>
</dbReference>
<dbReference type="InterPro" id="IPR026849">
    <property type="entry name" value="ATG2"/>
</dbReference>
<dbReference type="GO" id="GO:0061723">
    <property type="term" value="P:glycophagy"/>
    <property type="evidence" value="ECO:0007669"/>
    <property type="project" value="TreeGrafter"/>
</dbReference>
<dbReference type="GO" id="GO:0032266">
    <property type="term" value="F:phosphatidylinositol-3-phosphate binding"/>
    <property type="evidence" value="ECO:0007669"/>
    <property type="project" value="TreeGrafter"/>
</dbReference>
<proteinExistence type="inferred from homology"/>
<keyword evidence="6" id="KW-0445">Lipid transport</keyword>
<keyword evidence="11" id="KW-1185">Reference proteome</keyword>
<comment type="similarity">
    <text evidence="3">Belongs to the ATG2 family.</text>
</comment>
<evidence type="ECO:0000313" key="11">
    <source>
        <dbReference type="Proteomes" id="UP000286641"/>
    </source>
</evidence>
<dbReference type="Proteomes" id="UP000286641">
    <property type="component" value="Unplaced"/>
</dbReference>
<gene>
    <name evidence="12" type="primary">ATG2A</name>
</gene>
<feature type="region of interest" description="Disordered" evidence="10">
    <location>
        <begin position="892"/>
        <end position="916"/>
    </location>
</feature>
<evidence type="ECO:0000256" key="9">
    <source>
        <dbReference type="ARBA" id="ARBA00024615"/>
    </source>
</evidence>
<feature type="region of interest" description="Disordered" evidence="10">
    <location>
        <begin position="1233"/>
        <end position="1264"/>
    </location>
</feature>
<keyword evidence="4" id="KW-0813">Transport</keyword>